<evidence type="ECO:0000256" key="2">
    <source>
        <dbReference type="ARBA" id="ARBA00022695"/>
    </source>
</evidence>
<evidence type="ECO:0000256" key="5">
    <source>
        <dbReference type="ARBA" id="ARBA00034531"/>
    </source>
</evidence>
<dbReference type="EC" id="2.7.7.108" evidence="5"/>
<dbReference type="EMBL" id="CP071710">
    <property type="protein sequence ID" value="QVY63967.1"/>
    <property type="molecule type" value="Genomic_DNA"/>
</dbReference>
<dbReference type="Gene3D" id="1.10.3290.10">
    <property type="entry name" value="Fido-like domain"/>
    <property type="match status" value="1"/>
</dbReference>
<evidence type="ECO:0000256" key="6">
    <source>
        <dbReference type="ARBA" id="ARBA00047939"/>
    </source>
</evidence>
<geneLocation type="plasmid" evidence="9 10">
    <name>p_unnamed</name>
</geneLocation>
<evidence type="ECO:0000256" key="1">
    <source>
        <dbReference type="ARBA" id="ARBA00022679"/>
    </source>
</evidence>
<protein>
    <recommendedName>
        <fullName evidence="5">protein adenylyltransferase</fullName>
        <ecNumber evidence="5">2.7.7.108</ecNumber>
    </recommendedName>
</protein>
<dbReference type="PROSITE" id="PS51459">
    <property type="entry name" value="FIDO"/>
    <property type="match status" value="1"/>
</dbReference>
<gene>
    <name evidence="9" type="ORF">J1899_22275</name>
</gene>
<dbReference type="Pfam" id="PF02661">
    <property type="entry name" value="Fic"/>
    <property type="match status" value="1"/>
</dbReference>
<keyword evidence="2" id="KW-0548">Nucleotidyltransferase</keyword>
<reference evidence="9 10" key="1">
    <citation type="submission" date="2021-03" db="EMBL/GenBank/DDBJ databases">
        <title>The first data on the complete genome of the tetrodotoxin-producing bacterium.</title>
        <authorList>
            <person name="Melnikova D.I."/>
            <person name="Nijland R."/>
            <person name="Magarlamov T.Y."/>
        </authorList>
    </citation>
    <scope>NUCLEOTIDE SEQUENCE [LARGE SCALE GENOMIC DNA]</scope>
    <source>
        <strain evidence="9 10">1839</strain>
        <plasmid evidence="9 10">p_unnamed</plasmid>
    </source>
</reference>
<dbReference type="PANTHER" id="PTHR39560:SF1">
    <property type="entry name" value="PROTEIN ADENYLYLTRANSFERASE FIC-RELATED"/>
    <property type="match status" value="1"/>
</dbReference>
<feature type="domain" description="Fido" evidence="8">
    <location>
        <begin position="52"/>
        <end position="187"/>
    </location>
</feature>
<keyword evidence="3" id="KW-0547">Nucleotide-binding</keyword>
<keyword evidence="1" id="KW-0808">Transferase</keyword>
<sequence>MGEYQSKYCYPGTEILKNKFNVKDQQVLDTLDAGLTAKRLLDLQKNPIKGSFDMEHLKKIHAYIFQDLYSFAGEIRTENISKGFPFADVKYLQPAANDIFNQLKKEKHLAGMDYKSFSERAAYYMAEINVLHPFREGNGRSQREFIRTLACRNGYNLDWSKVDKNKALETFIRSKVDHHPLADLIENCLESRQPNLALKKNFLSPQERGMDR</sequence>
<dbReference type="InterPro" id="IPR036597">
    <property type="entry name" value="Fido-like_dom_sf"/>
</dbReference>
<dbReference type="PANTHER" id="PTHR39560">
    <property type="entry name" value="PROTEIN ADENYLYLTRANSFERASE FIC-RELATED"/>
    <property type="match status" value="1"/>
</dbReference>
<accession>A0ABX8FIU0</accession>
<keyword evidence="10" id="KW-1185">Reference proteome</keyword>
<dbReference type="RefSeq" id="WP_214479027.1">
    <property type="nucleotide sequence ID" value="NZ_CP071710.1"/>
</dbReference>
<evidence type="ECO:0000313" key="9">
    <source>
        <dbReference type="EMBL" id="QVY63967.1"/>
    </source>
</evidence>
<evidence type="ECO:0000259" key="8">
    <source>
        <dbReference type="PROSITE" id="PS51459"/>
    </source>
</evidence>
<comment type="catalytic activity">
    <reaction evidence="7">
        <text>L-tyrosyl-[protein] + ATP = O-(5'-adenylyl)-L-tyrosyl-[protein] + diphosphate</text>
        <dbReference type="Rhea" id="RHEA:54288"/>
        <dbReference type="Rhea" id="RHEA-COMP:10136"/>
        <dbReference type="Rhea" id="RHEA-COMP:13846"/>
        <dbReference type="ChEBI" id="CHEBI:30616"/>
        <dbReference type="ChEBI" id="CHEBI:33019"/>
        <dbReference type="ChEBI" id="CHEBI:46858"/>
        <dbReference type="ChEBI" id="CHEBI:83624"/>
        <dbReference type="EC" id="2.7.7.108"/>
    </reaction>
</comment>
<dbReference type="Proteomes" id="UP000679247">
    <property type="component" value="Plasmid p_unnamed"/>
</dbReference>
<dbReference type="InterPro" id="IPR003812">
    <property type="entry name" value="Fido"/>
</dbReference>
<dbReference type="SUPFAM" id="SSF140931">
    <property type="entry name" value="Fic-like"/>
    <property type="match status" value="1"/>
</dbReference>
<evidence type="ECO:0000256" key="3">
    <source>
        <dbReference type="ARBA" id="ARBA00022741"/>
    </source>
</evidence>
<keyword evidence="9" id="KW-0614">Plasmid</keyword>
<organism evidence="9 10">
    <name type="scientific">Cytobacillus gottheilii</name>
    <dbReference type="NCBI Taxonomy" id="859144"/>
    <lineage>
        <taxon>Bacteria</taxon>
        <taxon>Bacillati</taxon>
        <taxon>Bacillota</taxon>
        <taxon>Bacilli</taxon>
        <taxon>Bacillales</taxon>
        <taxon>Bacillaceae</taxon>
        <taxon>Cytobacillus</taxon>
    </lineage>
</organism>
<keyword evidence="4" id="KW-0067">ATP-binding</keyword>
<evidence type="ECO:0000313" key="10">
    <source>
        <dbReference type="Proteomes" id="UP000679247"/>
    </source>
</evidence>
<comment type="catalytic activity">
    <reaction evidence="6">
        <text>L-threonyl-[protein] + ATP = 3-O-(5'-adenylyl)-L-threonyl-[protein] + diphosphate</text>
        <dbReference type="Rhea" id="RHEA:54292"/>
        <dbReference type="Rhea" id="RHEA-COMP:11060"/>
        <dbReference type="Rhea" id="RHEA-COMP:13847"/>
        <dbReference type="ChEBI" id="CHEBI:30013"/>
        <dbReference type="ChEBI" id="CHEBI:30616"/>
        <dbReference type="ChEBI" id="CHEBI:33019"/>
        <dbReference type="ChEBI" id="CHEBI:138113"/>
        <dbReference type="EC" id="2.7.7.108"/>
    </reaction>
</comment>
<evidence type="ECO:0000256" key="7">
    <source>
        <dbReference type="ARBA" id="ARBA00048696"/>
    </source>
</evidence>
<proteinExistence type="predicted"/>
<evidence type="ECO:0000256" key="4">
    <source>
        <dbReference type="ARBA" id="ARBA00022840"/>
    </source>
</evidence>
<name>A0ABX8FIU0_9BACI</name>